<dbReference type="EMBL" id="CANI01000081">
    <property type="protein sequence ID" value="CCM80115.1"/>
    <property type="molecule type" value="Genomic_DNA"/>
</dbReference>
<dbReference type="eggNOG" id="ENOG5034CC7">
    <property type="taxonomic scope" value="Bacteria"/>
</dbReference>
<dbReference type="RefSeq" id="WP_007539644.1">
    <property type="nucleotide sequence ID" value="NZ_HF536778.1"/>
</dbReference>
<gene>
    <name evidence="1" type="ORF">BN77_p2180008</name>
</gene>
<dbReference type="STRING" id="1211777.BN77_p2180008"/>
<proteinExistence type="predicted"/>
<name>K0Q4N6_9HYPH</name>
<evidence type="ECO:0000313" key="1">
    <source>
        <dbReference type="EMBL" id="CCM80115.1"/>
    </source>
</evidence>
<protein>
    <submittedName>
        <fullName evidence="1">Uncharacterized protein</fullName>
    </submittedName>
</protein>
<sequence>MSTIGDLERRAGIGGSPAERTAFWRQFHHFEGQAFLSAGPAELRRLIAAREAEPDGGQIRVLPVVAVKHCPP</sequence>
<accession>K0Q4N6</accession>
<dbReference type="HOGENOM" id="CLU_2719564_0_0_5"/>
<reference evidence="1 2" key="1">
    <citation type="journal article" date="2013" name="Genome Announc.">
        <title>Draft Genome Sequence of Rhizobium mesoamericanum STM3625, a Nitrogen-Fixing Symbiont of Mimosa pudica Isolated in French Guiana (South America).</title>
        <authorList>
            <person name="Moulin L."/>
            <person name="Mornico D."/>
            <person name="Melkonian R."/>
            <person name="Klonowska A."/>
        </authorList>
    </citation>
    <scope>NUCLEOTIDE SEQUENCE [LARGE SCALE GENOMIC DNA]</scope>
    <source>
        <strain evidence="1 2">STM3625</strain>
    </source>
</reference>
<keyword evidence="2" id="KW-1185">Reference proteome</keyword>
<evidence type="ECO:0000313" key="2">
    <source>
        <dbReference type="Proteomes" id="UP000009319"/>
    </source>
</evidence>
<organism evidence="1 2">
    <name type="scientific">Rhizobium mesoamericanum STM3625</name>
    <dbReference type="NCBI Taxonomy" id="1211777"/>
    <lineage>
        <taxon>Bacteria</taxon>
        <taxon>Pseudomonadati</taxon>
        <taxon>Pseudomonadota</taxon>
        <taxon>Alphaproteobacteria</taxon>
        <taxon>Hyphomicrobiales</taxon>
        <taxon>Rhizobiaceae</taxon>
        <taxon>Rhizobium/Agrobacterium group</taxon>
        <taxon>Rhizobium</taxon>
    </lineage>
</organism>
<dbReference type="AlphaFoldDB" id="K0Q4N6"/>
<dbReference type="Proteomes" id="UP000009319">
    <property type="component" value="Unassembled WGS sequence"/>
</dbReference>
<comment type="caution">
    <text evidence="1">The sequence shown here is derived from an EMBL/GenBank/DDBJ whole genome shotgun (WGS) entry which is preliminary data.</text>
</comment>